<dbReference type="PANTHER" id="PTHR10724">
    <property type="entry name" value="30S RIBOSOMAL PROTEIN S1"/>
    <property type="match status" value="1"/>
</dbReference>
<dbReference type="PRINTS" id="PR00681">
    <property type="entry name" value="RIBOSOMALS1"/>
</dbReference>
<reference evidence="7 8" key="1">
    <citation type="submission" date="2020-08" db="EMBL/GenBank/DDBJ databases">
        <title>Genomic Encyclopedia of Type Strains, Phase IV (KMG-IV): sequencing the most valuable type-strain genomes for metagenomic binning, comparative biology and taxonomic classification.</title>
        <authorList>
            <person name="Goeker M."/>
        </authorList>
    </citation>
    <scope>NUCLEOTIDE SEQUENCE [LARGE SCALE GENOMIC DNA]</scope>
    <source>
        <strain evidence="7 8">DSM 19163</strain>
    </source>
</reference>
<dbReference type="RefSeq" id="WP_246562696.1">
    <property type="nucleotide sequence ID" value="NZ_CBCRYX010000008.1"/>
</dbReference>
<dbReference type="InterPro" id="IPR012340">
    <property type="entry name" value="NA-bd_OB-fold"/>
</dbReference>
<dbReference type="Pfam" id="PF00575">
    <property type="entry name" value="S1"/>
    <property type="match status" value="4"/>
</dbReference>
<dbReference type="GO" id="GO:0006412">
    <property type="term" value="P:translation"/>
    <property type="evidence" value="ECO:0007669"/>
    <property type="project" value="TreeGrafter"/>
</dbReference>
<evidence type="ECO:0000256" key="2">
    <source>
        <dbReference type="ARBA" id="ARBA00022980"/>
    </source>
</evidence>
<dbReference type="AlphaFoldDB" id="A0A9Q2D004"/>
<organism evidence="7 8">
    <name type="scientific">Nosocomiicoccus ampullae</name>
    <dbReference type="NCBI Taxonomy" id="489910"/>
    <lineage>
        <taxon>Bacteria</taxon>
        <taxon>Bacillati</taxon>
        <taxon>Bacillota</taxon>
        <taxon>Bacilli</taxon>
        <taxon>Bacillales</taxon>
        <taxon>Staphylococcaceae</taxon>
        <taxon>Nosocomiicoccus</taxon>
    </lineage>
</organism>
<feature type="compositionally biased region" description="Acidic residues" evidence="5">
    <location>
        <begin position="1"/>
        <end position="14"/>
    </location>
</feature>
<keyword evidence="8" id="KW-1185">Reference proteome</keyword>
<name>A0A9Q2D004_9STAP</name>
<gene>
    <name evidence="7" type="ORF">HNQ45_001265</name>
</gene>
<evidence type="ECO:0000256" key="1">
    <source>
        <dbReference type="ARBA" id="ARBA00006767"/>
    </source>
</evidence>
<dbReference type="GO" id="GO:0003735">
    <property type="term" value="F:structural constituent of ribosome"/>
    <property type="evidence" value="ECO:0007669"/>
    <property type="project" value="TreeGrafter"/>
</dbReference>
<feature type="domain" description="S1 motif" evidence="6">
    <location>
        <begin position="24"/>
        <end position="92"/>
    </location>
</feature>
<dbReference type="PANTHER" id="PTHR10724:SF7">
    <property type="entry name" value="SMALL RIBOSOMAL SUBUNIT PROTEIN BS1C"/>
    <property type="match status" value="1"/>
</dbReference>
<evidence type="ECO:0000313" key="7">
    <source>
        <dbReference type="EMBL" id="MBB5176377.1"/>
    </source>
</evidence>
<keyword evidence="3" id="KW-0687">Ribonucleoprotein</keyword>
<dbReference type="CDD" id="cd04465">
    <property type="entry name" value="S1_RPS1_repeat_ec2_hs2"/>
    <property type="match status" value="1"/>
</dbReference>
<feature type="compositionally biased region" description="Basic and acidic residues" evidence="5">
    <location>
        <begin position="383"/>
        <end position="393"/>
    </location>
</feature>
<dbReference type="Gene3D" id="2.40.50.140">
    <property type="entry name" value="Nucleic acid-binding proteins"/>
    <property type="match status" value="4"/>
</dbReference>
<dbReference type="NCBIfam" id="NF005208">
    <property type="entry name" value="PRK06676.1"/>
    <property type="match status" value="1"/>
</dbReference>
<evidence type="ECO:0000259" key="6">
    <source>
        <dbReference type="PROSITE" id="PS50126"/>
    </source>
</evidence>
<dbReference type="InterPro" id="IPR035104">
    <property type="entry name" value="Ribosomal_protein_S1-like"/>
</dbReference>
<evidence type="ECO:0000256" key="3">
    <source>
        <dbReference type="ARBA" id="ARBA00023274"/>
    </source>
</evidence>
<comment type="similarity">
    <text evidence="1">Belongs to the bacterial ribosomal protein bS1 family.</text>
</comment>
<evidence type="ECO:0000313" key="8">
    <source>
        <dbReference type="Proteomes" id="UP000579136"/>
    </source>
</evidence>
<proteinExistence type="inferred from homology"/>
<feature type="domain" description="S1 motif" evidence="6">
    <location>
        <begin position="281"/>
        <end position="350"/>
    </location>
</feature>
<dbReference type="InterPro" id="IPR003029">
    <property type="entry name" value="S1_domain"/>
</dbReference>
<evidence type="ECO:0000256" key="5">
    <source>
        <dbReference type="SAM" id="MobiDB-lite"/>
    </source>
</evidence>
<dbReference type="EMBL" id="JACHHF010000007">
    <property type="protein sequence ID" value="MBB5176377.1"/>
    <property type="molecule type" value="Genomic_DNA"/>
</dbReference>
<dbReference type="FunFam" id="2.40.50.140:FF:000103">
    <property type="entry name" value="protein RRP5 homolog"/>
    <property type="match status" value="1"/>
</dbReference>
<dbReference type="SMART" id="SM00316">
    <property type="entry name" value="S1"/>
    <property type="match status" value="4"/>
</dbReference>
<dbReference type="Proteomes" id="UP000579136">
    <property type="component" value="Unassembled WGS sequence"/>
</dbReference>
<dbReference type="FunFam" id="2.40.50.140:FF:000051">
    <property type="entry name" value="RNA-binding transcriptional accessory protein"/>
    <property type="match status" value="1"/>
</dbReference>
<dbReference type="GO" id="GO:0022627">
    <property type="term" value="C:cytosolic small ribosomal subunit"/>
    <property type="evidence" value="ECO:0007669"/>
    <property type="project" value="TreeGrafter"/>
</dbReference>
<sequence>MTNEEKFEEVENTEETVNSKYNEGDVVTGKVSKVEEKFVEVELEDGTKGIVPISQLTSKRIETTDEVVSLEDEVTAKVIKIEDENTVVISVRQHETEEAYSELQSKKDNDEVIQAEVIEVVPAGLVVNVGARGFIPASLISTQFVEDLNQFDGQTLEVKVEDVDPSNNRIILNRRVLEEAAEKEELLKNFDSLEEGSVVEGEVVRTTNFGAFVNVNGIDGLVHISEISYERVESVEDAVNIGDIVNVKVLSVDKDNERLSLSIKQAGESPFEEFSNEHEVGDIVKGTVKRLVDFGAFVEVAPGVEGLVHISEISYDHVEHPEDVLKPEQEVEVKIIGFNEEEEKTSLSIKATQEKPKRQPQTQNKEKTVYKDDEDDAPTLRDILGDKLKDLGL</sequence>
<evidence type="ECO:0000256" key="4">
    <source>
        <dbReference type="ARBA" id="ARBA00025604"/>
    </source>
</evidence>
<dbReference type="InterPro" id="IPR050437">
    <property type="entry name" value="Ribos_protein_bS1-like"/>
</dbReference>
<protein>
    <submittedName>
        <fullName evidence="7">Small subunit ribosomal protein S1</fullName>
    </submittedName>
</protein>
<feature type="domain" description="S1 motif" evidence="6">
    <location>
        <begin position="196"/>
        <end position="264"/>
    </location>
</feature>
<feature type="region of interest" description="Disordered" evidence="5">
    <location>
        <begin position="345"/>
        <end position="393"/>
    </location>
</feature>
<comment type="caution">
    <text evidence="7">The sequence shown here is derived from an EMBL/GenBank/DDBJ whole genome shotgun (WGS) entry which is preliminary data.</text>
</comment>
<accession>A0A9Q2D004</accession>
<dbReference type="SUPFAM" id="SSF50249">
    <property type="entry name" value="Nucleic acid-binding proteins"/>
    <property type="match status" value="4"/>
</dbReference>
<feature type="domain" description="S1 motif" evidence="6">
    <location>
        <begin position="110"/>
        <end position="175"/>
    </location>
</feature>
<dbReference type="GO" id="GO:0003729">
    <property type="term" value="F:mRNA binding"/>
    <property type="evidence" value="ECO:0007669"/>
    <property type="project" value="TreeGrafter"/>
</dbReference>
<keyword evidence="2 7" id="KW-0689">Ribosomal protein</keyword>
<feature type="region of interest" description="Disordered" evidence="5">
    <location>
        <begin position="1"/>
        <end position="22"/>
    </location>
</feature>
<comment type="function">
    <text evidence="4">Binds mRNA; thus facilitating recognition of the initiation point. It is needed to translate mRNA with a short Shine-Dalgarno (SD) purine-rich sequence.</text>
</comment>
<dbReference type="PROSITE" id="PS50126">
    <property type="entry name" value="S1"/>
    <property type="match status" value="4"/>
</dbReference>